<evidence type="ECO:0000256" key="3">
    <source>
        <dbReference type="ARBA" id="ARBA00022989"/>
    </source>
</evidence>
<evidence type="ECO:0000256" key="5">
    <source>
        <dbReference type="ARBA" id="ARBA00023157"/>
    </source>
</evidence>
<keyword evidence="3 6" id="KW-1133">Transmembrane helix</keyword>
<dbReference type="InterPro" id="IPR053231">
    <property type="entry name" value="GPCR_LN-TM7"/>
</dbReference>
<dbReference type="InterPro" id="IPR001212">
    <property type="entry name" value="Somatomedin_B_dom"/>
</dbReference>
<dbReference type="AlphaFoldDB" id="A0A914B4G6"/>
<keyword evidence="2 6" id="KW-0812">Transmembrane</keyword>
<dbReference type="GO" id="GO:0004930">
    <property type="term" value="F:G protein-coupled receptor activity"/>
    <property type="evidence" value="ECO:0007669"/>
    <property type="project" value="InterPro"/>
</dbReference>
<evidence type="ECO:0000259" key="7">
    <source>
        <dbReference type="PROSITE" id="PS50261"/>
    </source>
</evidence>
<protein>
    <recommendedName>
        <fullName evidence="11">G-protein coupled receptors family 2 profile 2 domain-containing protein</fullName>
    </recommendedName>
</protein>
<sequence length="912" mass="101083">MFMLIRQTHFNRQTHRSFGKLIFPFGEFITPFVARASIAIEEHCLPDQIYCAPNCSDEYSVRPGQYVRRQNCRCDTNCVVYADCCVDYLDHCSANGTDPLANRYDFSPHLVCVSPYDPANEVSYLAVGRCPLQWPMDDVRQNCENETLARSQRFLTLLVNGPDDIVFKNVYCAICHHVTDPVPWSLKLWDCEPAVGETIPIHAGGKPNLDACRGIQTVPPTSMLSEPHRCYHDVIDSCPETTNASETHIALCASQTSFLFHLASSGERPAVYKNVYCVNCAPIKLTGSDFLVCHLGSGVFDPAISFLVLFDFTARSVRSKNFHTGLYGVPQMIGECNLWQQYDPFIGMCRNLSCPDGRVLQMGQCVESNDQIIIQTPSSDCWQQLMSSLENAASSYDLDGELSNQAVAYVDLSVVANTQSGFDQFLSRNLTLPCNATTSLLLVASQADFNESRRSMMCEGFTQQKVAVNEIAYADGAFYINISNYIYAASEFVHITKYKIDNGNWSKNEYLTLCDPFVEDGCAIVAFSRSEFVMSGVGEDAVFVHEASGSSFNVGDVWQLPDGTLRMCNFLPGPVTYPAWITTLSDFSFAGSVCSIVILILTLITYLRFSVLRNVPGKIVMNLTVALILAQVVLVVGKTSVPWLCVARAVVLHFSWLAVFTWTSILAGDLAYTMRSMRPPSRQEGLGGYKVMKFCVVAWGFSVVFVGVCFLVSSLGNEHSSFGLEYGGSQCWIVDPTHALLVFGIPLSILLLVNCLFLVIMIYTVTANRRRLAAARMAKDCKTDILLCIKLMVVTGATWTLFLVANVMDVVIVWYLAVFVNSLQGALIGLMFLLKENTRALWYRQWLMICSCHCQPCCSLPRRTRDDRQPATVSSTLAVVSGEGTCKFEGCVEDGGLPCEEKASTSDMNTKL</sequence>
<comment type="subcellular location">
    <subcellularLocation>
        <location evidence="1">Membrane</location>
        <topology evidence="1">Multi-pass membrane protein</topology>
    </subcellularLocation>
</comment>
<name>A0A914B4G6_PATMI</name>
<keyword evidence="4 6" id="KW-0472">Membrane</keyword>
<feature type="transmembrane region" description="Helical" evidence="6">
    <location>
        <begin position="649"/>
        <end position="673"/>
    </location>
</feature>
<dbReference type="Pfam" id="PF00002">
    <property type="entry name" value="7tm_2"/>
    <property type="match status" value="1"/>
</dbReference>
<dbReference type="SUPFAM" id="SSF81321">
    <property type="entry name" value="Family A G protein-coupled receptor-like"/>
    <property type="match status" value="1"/>
</dbReference>
<accession>A0A914B4G6</accession>
<reference evidence="9" key="1">
    <citation type="submission" date="2022-11" db="UniProtKB">
        <authorList>
            <consortium name="EnsemblMetazoa"/>
        </authorList>
    </citation>
    <scope>IDENTIFICATION</scope>
</reference>
<evidence type="ECO:0000256" key="1">
    <source>
        <dbReference type="ARBA" id="ARBA00004141"/>
    </source>
</evidence>
<feature type="transmembrane region" description="Helical" evidence="6">
    <location>
        <begin position="694"/>
        <end position="716"/>
    </location>
</feature>
<dbReference type="InterPro" id="IPR017981">
    <property type="entry name" value="GPCR_2-like_7TM"/>
</dbReference>
<feature type="transmembrane region" description="Helical" evidence="6">
    <location>
        <begin position="785"/>
        <end position="805"/>
    </location>
</feature>
<feature type="domain" description="SMB" evidence="8">
    <location>
        <begin position="47"/>
        <end position="97"/>
    </location>
</feature>
<dbReference type="PANTHER" id="PTHR45902">
    <property type="entry name" value="LATROPHILIN RECEPTOR-LIKE PROTEIN A"/>
    <property type="match status" value="1"/>
</dbReference>
<evidence type="ECO:0000313" key="9">
    <source>
        <dbReference type="EnsemblMetazoa" id="XP_038071176.1"/>
    </source>
</evidence>
<dbReference type="CDD" id="cd15039">
    <property type="entry name" value="7tmB3_Methuselah-like"/>
    <property type="match status" value="1"/>
</dbReference>
<feature type="transmembrane region" description="Helical" evidence="6">
    <location>
        <begin position="587"/>
        <end position="607"/>
    </location>
</feature>
<keyword evidence="5" id="KW-1015">Disulfide bond</keyword>
<dbReference type="GO" id="GO:0016020">
    <property type="term" value="C:membrane"/>
    <property type="evidence" value="ECO:0007669"/>
    <property type="project" value="UniProtKB-SubCell"/>
</dbReference>
<dbReference type="SUPFAM" id="SSF90188">
    <property type="entry name" value="Somatomedin B domain"/>
    <property type="match status" value="1"/>
</dbReference>
<feature type="transmembrane region" description="Helical" evidence="6">
    <location>
        <begin position="619"/>
        <end position="637"/>
    </location>
</feature>
<dbReference type="PANTHER" id="PTHR45902:SF1">
    <property type="entry name" value="LATROPHILIN RECEPTOR-LIKE PROTEIN A"/>
    <property type="match status" value="1"/>
</dbReference>
<evidence type="ECO:0000313" key="10">
    <source>
        <dbReference type="Proteomes" id="UP000887568"/>
    </source>
</evidence>
<dbReference type="Proteomes" id="UP000887568">
    <property type="component" value="Unplaced"/>
</dbReference>
<dbReference type="GO" id="GO:0007166">
    <property type="term" value="P:cell surface receptor signaling pathway"/>
    <property type="evidence" value="ECO:0007669"/>
    <property type="project" value="InterPro"/>
</dbReference>
<organism evidence="9 10">
    <name type="scientific">Patiria miniata</name>
    <name type="common">Bat star</name>
    <name type="synonym">Asterina miniata</name>
    <dbReference type="NCBI Taxonomy" id="46514"/>
    <lineage>
        <taxon>Eukaryota</taxon>
        <taxon>Metazoa</taxon>
        <taxon>Echinodermata</taxon>
        <taxon>Eleutherozoa</taxon>
        <taxon>Asterozoa</taxon>
        <taxon>Asteroidea</taxon>
        <taxon>Valvatacea</taxon>
        <taxon>Valvatida</taxon>
        <taxon>Asterinidae</taxon>
        <taxon>Patiria</taxon>
    </lineage>
</organism>
<evidence type="ECO:0000256" key="2">
    <source>
        <dbReference type="ARBA" id="ARBA00022692"/>
    </source>
</evidence>
<dbReference type="OrthoDB" id="6134459at2759"/>
<evidence type="ECO:0000259" key="8">
    <source>
        <dbReference type="PROSITE" id="PS50958"/>
    </source>
</evidence>
<feature type="domain" description="G-protein coupled receptors family 2 profile 2" evidence="7">
    <location>
        <begin position="584"/>
        <end position="836"/>
    </location>
</feature>
<feature type="transmembrane region" description="Helical" evidence="6">
    <location>
        <begin position="739"/>
        <end position="765"/>
    </location>
</feature>
<dbReference type="GeneID" id="119740047"/>
<dbReference type="PROSITE" id="PS00524">
    <property type="entry name" value="SMB_1"/>
    <property type="match status" value="1"/>
</dbReference>
<dbReference type="RefSeq" id="XP_038071176.1">
    <property type="nucleotide sequence ID" value="XM_038215248.1"/>
</dbReference>
<evidence type="ECO:0000256" key="6">
    <source>
        <dbReference type="SAM" id="Phobius"/>
    </source>
</evidence>
<dbReference type="PROSITE" id="PS50958">
    <property type="entry name" value="SMB_2"/>
    <property type="match status" value="1"/>
</dbReference>
<dbReference type="Gene3D" id="4.10.410.20">
    <property type="match status" value="1"/>
</dbReference>
<dbReference type="InterPro" id="IPR036024">
    <property type="entry name" value="Somatomedin_B-like_dom_sf"/>
</dbReference>
<proteinExistence type="predicted"/>
<dbReference type="PROSITE" id="PS50261">
    <property type="entry name" value="G_PROTEIN_RECEP_F2_4"/>
    <property type="match status" value="1"/>
</dbReference>
<feature type="transmembrane region" description="Helical" evidence="6">
    <location>
        <begin position="811"/>
        <end position="834"/>
    </location>
</feature>
<keyword evidence="10" id="KW-1185">Reference proteome</keyword>
<evidence type="ECO:0000256" key="4">
    <source>
        <dbReference type="ARBA" id="ARBA00023136"/>
    </source>
</evidence>
<evidence type="ECO:0008006" key="11">
    <source>
        <dbReference type="Google" id="ProtNLM"/>
    </source>
</evidence>
<dbReference type="EnsemblMetazoa" id="XM_038215248.1">
    <property type="protein sequence ID" value="XP_038071176.1"/>
    <property type="gene ID" value="LOC119740047"/>
</dbReference>
<dbReference type="InterPro" id="IPR000832">
    <property type="entry name" value="GPCR_2_secretin-like"/>
</dbReference>
<dbReference type="Gene3D" id="1.20.1070.10">
    <property type="entry name" value="Rhodopsin 7-helix transmembrane proteins"/>
    <property type="match status" value="1"/>
</dbReference>